<evidence type="ECO:0000313" key="2">
    <source>
        <dbReference type="EMBL" id="KAE9352266.1"/>
    </source>
</evidence>
<dbReference type="Proteomes" id="UP000435112">
    <property type="component" value="Unassembled WGS sequence"/>
</dbReference>
<proteinExistence type="predicted"/>
<name>A0A6A3N1S4_9STRA</name>
<comment type="caution">
    <text evidence="1">The sequence shown here is derived from an EMBL/GenBank/DDBJ whole genome shotgun (WGS) entry which is preliminary data.</text>
</comment>
<dbReference type="EMBL" id="QXFT01000169">
    <property type="protein sequence ID" value="KAE9352266.1"/>
    <property type="molecule type" value="Genomic_DNA"/>
</dbReference>
<sequence length="42" mass="4700">MICTSGYSILVYSSLSTNSTVWIRSKINMMNNSLVSTNRGRN</sequence>
<keyword evidence="3" id="KW-1185">Reference proteome</keyword>
<gene>
    <name evidence="1" type="ORF">PR002_g6223</name>
    <name evidence="2" type="ORF">PR003_g4468</name>
</gene>
<protein>
    <submittedName>
        <fullName evidence="1">Uncharacterized protein</fullName>
    </submittedName>
</protein>
<evidence type="ECO:0000313" key="4">
    <source>
        <dbReference type="Proteomes" id="UP000435112"/>
    </source>
</evidence>
<accession>A0A6A3N1S4</accession>
<reference evidence="1 4" key="1">
    <citation type="submission" date="2018-09" db="EMBL/GenBank/DDBJ databases">
        <title>Genomic investigation of the strawberry pathogen Phytophthora fragariae indicates pathogenicity is determined by transcriptional variation in three key races.</title>
        <authorList>
            <person name="Adams T.M."/>
            <person name="Armitage A.D."/>
            <person name="Sobczyk M.K."/>
            <person name="Bates H.J."/>
            <person name="Dunwell J.M."/>
            <person name="Nellist C.F."/>
            <person name="Harrison R.J."/>
        </authorList>
    </citation>
    <scope>NUCLEOTIDE SEQUENCE [LARGE SCALE GENOMIC DNA]</scope>
    <source>
        <strain evidence="1 4">SCRP324</strain>
        <strain evidence="2 3">SCRP333</strain>
    </source>
</reference>
<dbReference type="EMBL" id="QXFU01000277">
    <property type="protein sequence ID" value="KAE9038064.1"/>
    <property type="molecule type" value="Genomic_DNA"/>
</dbReference>
<dbReference type="Proteomes" id="UP000434957">
    <property type="component" value="Unassembled WGS sequence"/>
</dbReference>
<dbReference type="AlphaFoldDB" id="A0A6A3N1S4"/>
<evidence type="ECO:0000313" key="3">
    <source>
        <dbReference type="Proteomes" id="UP000434957"/>
    </source>
</evidence>
<organism evidence="1 4">
    <name type="scientific">Phytophthora rubi</name>
    <dbReference type="NCBI Taxonomy" id="129364"/>
    <lineage>
        <taxon>Eukaryota</taxon>
        <taxon>Sar</taxon>
        <taxon>Stramenopiles</taxon>
        <taxon>Oomycota</taxon>
        <taxon>Peronosporomycetes</taxon>
        <taxon>Peronosporales</taxon>
        <taxon>Peronosporaceae</taxon>
        <taxon>Phytophthora</taxon>
    </lineage>
</organism>
<evidence type="ECO:0000313" key="1">
    <source>
        <dbReference type="EMBL" id="KAE9038064.1"/>
    </source>
</evidence>